<accession>B4J5K7</accession>
<protein>
    <submittedName>
        <fullName evidence="11">GH21072</fullName>
    </submittedName>
</protein>
<dbReference type="InterPro" id="IPR001901">
    <property type="entry name" value="Translocase_SecE/Sec61-g"/>
</dbReference>
<dbReference type="GO" id="GO:0006605">
    <property type="term" value="P:protein targeting"/>
    <property type="evidence" value="ECO:0007669"/>
    <property type="project" value="InterPro"/>
</dbReference>
<dbReference type="PROSITE" id="PS01067">
    <property type="entry name" value="SECE_SEC61G"/>
    <property type="match status" value="1"/>
</dbReference>
<dbReference type="SMR" id="B4J5K7"/>
<keyword evidence="5" id="KW-0256">Endoplasmic reticulum</keyword>
<dbReference type="InterPro" id="IPR008158">
    <property type="entry name" value="Translocase_Sec61-g"/>
</dbReference>
<dbReference type="SUPFAM" id="SSF103456">
    <property type="entry name" value="Preprotein translocase SecE subunit"/>
    <property type="match status" value="1"/>
</dbReference>
<name>B4J5K7_DROGR</name>
<dbReference type="InterPro" id="IPR023391">
    <property type="entry name" value="Prot_translocase_SecE_dom_sf"/>
</dbReference>
<keyword evidence="6" id="KW-0653">Protein transport</keyword>
<dbReference type="HAMAP" id="MF_00422">
    <property type="entry name" value="SecE"/>
    <property type="match status" value="1"/>
</dbReference>
<gene>
    <name evidence="11" type="primary">Dgri\GH21072</name>
    <name evidence="11" type="ORF">Dgri_GH21072</name>
</gene>
<dbReference type="GO" id="GO:0005789">
    <property type="term" value="C:endoplasmic reticulum membrane"/>
    <property type="evidence" value="ECO:0007669"/>
    <property type="project" value="UniProtKB-SubCell"/>
</dbReference>
<dbReference type="EMBL" id="CH916367">
    <property type="protein sequence ID" value="EDW00770.1"/>
    <property type="molecule type" value="Genomic_DNA"/>
</dbReference>
<keyword evidence="3" id="KW-0813">Transport</keyword>
<evidence type="ECO:0000313" key="11">
    <source>
        <dbReference type="EMBL" id="EDW00770.1"/>
    </source>
</evidence>
<dbReference type="OrthoDB" id="2401875at2759"/>
<organism evidence="12">
    <name type="scientific">Drosophila grimshawi</name>
    <name type="common">Hawaiian fruit fly</name>
    <name type="synonym">Idiomyia grimshawi</name>
    <dbReference type="NCBI Taxonomy" id="7222"/>
    <lineage>
        <taxon>Eukaryota</taxon>
        <taxon>Metazoa</taxon>
        <taxon>Ecdysozoa</taxon>
        <taxon>Arthropoda</taxon>
        <taxon>Hexapoda</taxon>
        <taxon>Insecta</taxon>
        <taxon>Pterygota</taxon>
        <taxon>Neoptera</taxon>
        <taxon>Endopterygota</taxon>
        <taxon>Diptera</taxon>
        <taxon>Brachycera</taxon>
        <taxon>Muscomorpha</taxon>
        <taxon>Ephydroidea</taxon>
        <taxon>Drosophilidae</taxon>
        <taxon>Drosophila</taxon>
        <taxon>Hawaiian Drosophila</taxon>
    </lineage>
</organism>
<proteinExistence type="inferred from homology"/>
<dbReference type="GO" id="GO:0006886">
    <property type="term" value="P:intracellular protein transport"/>
    <property type="evidence" value="ECO:0007669"/>
    <property type="project" value="InterPro"/>
</dbReference>
<dbReference type="Pfam" id="PF00584">
    <property type="entry name" value="SecE"/>
    <property type="match status" value="1"/>
</dbReference>
<dbReference type="InParanoid" id="B4J5K7"/>
<dbReference type="FunCoup" id="B4J5K7">
    <property type="interactions" value="194"/>
</dbReference>
<evidence type="ECO:0000256" key="3">
    <source>
        <dbReference type="ARBA" id="ARBA00022448"/>
    </source>
</evidence>
<keyword evidence="8" id="KW-0811">Translocation</keyword>
<comment type="subcellular location">
    <subcellularLocation>
        <location evidence="1">Endoplasmic reticulum membrane</location>
        <topology evidence="1">Single-pass membrane protein</topology>
    </subcellularLocation>
</comment>
<reference evidence="11 12" key="1">
    <citation type="journal article" date="2007" name="Nature">
        <title>Evolution of genes and genomes on the Drosophila phylogeny.</title>
        <authorList>
            <consortium name="Drosophila 12 Genomes Consortium"/>
            <person name="Clark A.G."/>
            <person name="Eisen M.B."/>
            <person name="Smith D.R."/>
            <person name="Bergman C.M."/>
            <person name="Oliver B."/>
            <person name="Markow T.A."/>
            <person name="Kaufman T.C."/>
            <person name="Kellis M."/>
            <person name="Gelbart W."/>
            <person name="Iyer V.N."/>
            <person name="Pollard D.A."/>
            <person name="Sackton T.B."/>
            <person name="Larracuente A.M."/>
            <person name="Singh N.D."/>
            <person name="Abad J.P."/>
            <person name="Abt D.N."/>
            <person name="Adryan B."/>
            <person name="Aguade M."/>
            <person name="Akashi H."/>
            <person name="Anderson W.W."/>
            <person name="Aquadro C.F."/>
            <person name="Ardell D.H."/>
            <person name="Arguello R."/>
            <person name="Artieri C.G."/>
            <person name="Barbash D.A."/>
            <person name="Barker D."/>
            <person name="Barsanti P."/>
            <person name="Batterham P."/>
            <person name="Batzoglou S."/>
            <person name="Begun D."/>
            <person name="Bhutkar A."/>
            <person name="Blanco E."/>
            <person name="Bosak S.A."/>
            <person name="Bradley R.K."/>
            <person name="Brand A.D."/>
            <person name="Brent M.R."/>
            <person name="Brooks A.N."/>
            <person name="Brown R.H."/>
            <person name="Butlin R.K."/>
            <person name="Caggese C."/>
            <person name="Calvi B.R."/>
            <person name="Bernardo de Carvalho A."/>
            <person name="Caspi A."/>
            <person name="Castrezana S."/>
            <person name="Celniker S.E."/>
            <person name="Chang J.L."/>
            <person name="Chapple C."/>
            <person name="Chatterji S."/>
            <person name="Chinwalla A."/>
            <person name="Civetta A."/>
            <person name="Clifton S.W."/>
            <person name="Comeron J.M."/>
            <person name="Costello J.C."/>
            <person name="Coyne J.A."/>
            <person name="Daub J."/>
            <person name="David R.G."/>
            <person name="Delcher A.L."/>
            <person name="Delehaunty K."/>
            <person name="Do C.B."/>
            <person name="Ebling H."/>
            <person name="Edwards K."/>
            <person name="Eickbush T."/>
            <person name="Evans J.D."/>
            <person name="Filipski A."/>
            <person name="Findeiss S."/>
            <person name="Freyhult E."/>
            <person name="Fulton L."/>
            <person name="Fulton R."/>
            <person name="Garcia A.C."/>
            <person name="Gardiner A."/>
            <person name="Garfield D.A."/>
            <person name="Garvin B.E."/>
            <person name="Gibson G."/>
            <person name="Gilbert D."/>
            <person name="Gnerre S."/>
            <person name="Godfrey J."/>
            <person name="Good R."/>
            <person name="Gotea V."/>
            <person name="Gravely B."/>
            <person name="Greenberg A.J."/>
            <person name="Griffiths-Jones S."/>
            <person name="Gross S."/>
            <person name="Guigo R."/>
            <person name="Gustafson E.A."/>
            <person name="Haerty W."/>
            <person name="Hahn M.W."/>
            <person name="Halligan D.L."/>
            <person name="Halpern A.L."/>
            <person name="Halter G.M."/>
            <person name="Han M.V."/>
            <person name="Heger A."/>
            <person name="Hillier L."/>
            <person name="Hinrichs A.S."/>
            <person name="Holmes I."/>
            <person name="Hoskins R.A."/>
            <person name="Hubisz M.J."/>
            <person name="Hultmark D."/>
            <person name="Huntley M.A."/>
            <person name="Jaffe D.B."/>
            <person name="Jagadeeshan S."/>
            <person name="Jeck W.R."/>
            <person name="Johnson J."/>
            <person name="Jones C.D."/>
            <person name="Jordan W.C."/>
            <person name="Karpen G.H."/>
            <person name="Kataoka E."/>
            <person name="Keightley P.D."/>
            <person name="Kheradpour P."/>
            <person name="Kirkness E.F."/>
            <person name="Koerich L.B."/>
            <person name="Kristiansen K."/>
            <person name="Kudrna D."/>
            <person name="Kulathinal R.J."/>
            <person name="Kumar S."/>
            <person name="Kwok R."/>
            <person name="Lander E."/>
            <person name="Langley C.H."/>
            <person name="Lapoint R."/>
            <person name="Lazzaro B.P."/>
            <person name="Lee S.J."/>
            <person name="Levesque L."/>
            <person name="Li R."/>
            <person name="Lin C.F."/>
            <person name="Lin M.F."/>
            <person name="Lindblad-Toh K."/>
            <person name="Llopart A."/>
            <person name="Long M."/>
            <person name="Low L."/>
            <person name="Lozovsky E."/>
            <person name="Lu J."/>
            <person name="Luo M."/>
            <person name="Machado C.A."/>
            <person name="Makalowski W."/>
            <person name="Marzo M."/>
            <person name="Matsuda M."/>
            <person name="Matzkin L."/>
            <person name="McAllister B."/>
            <person name="McBride C.S."/>
            <person name="McKernan B."/>
            <person name="McKernan K."/>
            <person name="Mendez-Lago M."/>
            <person name="Minx P."/>
            <person name="Mollenhauer M.U."/>
            <person name="Montooth K."/>
            <person name="Mount S.M."/>
            <person name="Mu X."/>
            <person name="Myers E."/>
            <person name="Negre B."/>
            <person name="Newfeld S."/>
            <person name="Nielsen R."/>
            <person name="Noor M.A."/>
            <person name="O'Grady P."/>
            <person name="Pachter L."/>
            <person name="Papaceit M."/>
            <person name="Parisi M.J."/>
            <person name="Parisi M."/>
            <person name="Parts L."/>
            <person name="Pedersen J.S."/>
            <person name="Pesole G."/>
            <person name="Phillippy A.M."/>
            <person name="Ponting C.P."/>
            <person name="Pop M."/>
            <person name="Porcelli D."/>
            <person name="Powell J.R."/>
            <person name="Prohaska S."/>
            <person name="Pruitt K."/>
            <person name="Puig M."/>
            <person name="Quesneville H."/>
            <person name="Ram K.R."/>
            <person name="Rand D."/>
            <person name="Rasmussen M.D."/>
            <person name="Reed L.K."/>
            <person name="Reenan R."/>
            <person name="Reily A."/>
            <person name="Remington K.A."/>
            <person name="Rieger T.T."/>
            <person name="Ritchie M.G."/>
            <person name="Robin C."/>
            <person name="Rogers Y.H."/>
            <person name="Rohde C."/>
            <person name="Rozas J."/>
            <person name="Rubenfield M.J."/>
            <person name="Ruiz A."/>
            <person name="Russo S."/>
            <person name="Salzberg S.L."/>
            <person name="Sanchez-Gracia A."/>
            <person name="Saranga D.J."/>
            <person name="Sato H."/>
            <person name="Schaeffer S.W."/>
            <person name="Schatz M.C."/>
            <person name="Schlenke T."/>
            <person name="Schwartz R."/>
            <person name="Segarra C."/>
            <person name="Singh R.S."/>
            <person name="Sirot L."/>
            <person name="Sirota M."/>
            <person name="Sisneros N.B."/>
            <person name="Smith C.D."/>
            <person name="Smith T.F."/>
            <person name="Spieth J."/>
            <person name="Stage D.E."/>
            <person name="Stark A."/>
            <person name="Stephan W."/>
            <person name="Strausberg R.L."/>
            <person name="Strempel S."/>
            <person name="Sturgill D."/>
            <person name="Sutton G."/>
            <person name="Sutton G.G."/>
            <person name="Tao W."/>
            <person name="Teichmann S."/>
            <person name="Tobari Y.N."/>
            <person name="Tomimura Y."/>
            <person name="Tsolas J.M."/>
            <person name="Valente V.L."/>
            <person name="Venter E."/>
            <person name="Venter J.C."/>
            <person name="Vicario S."/>
            <person name="Vieira F.G."/>
            <person name="Vilella A.J."/>
            <person name="Villasante A."/>
            <person name="Walenz B."/>
            <person name="Wang J."/>
            <person name="Wasserman M."/>
            <person name="Watts T."/>
            <person name="Wilson D."/>
            <person name="Wilson R.K."/>
            <person name="Wing R.A."/>
            <person name="Wolfner M.F."/>
            <person name="Wong A."/>
            <person name="Wong G.K."/>
            <person name="Wu C.I."/>
            <person name="Wu G."/>
            <person name="Yamamoto D."/>
            <person name="Yang H.P."/>
            <person name="Yang S.P."/>
            <person name="Yorke J.A."/>
            <person name="Yoshida K."/>
            <person name="Zdobnov E."/>
            <person name="Zhang P."/>
            <person name="Zhang Y."/>
            <person name="Zimin A.V."/>
            <person name="Baldwin J."/>
            <person name="Abdouelleil A."/>
            <person name="Abdulkadir J."/>
            <person name="Abebe A."/>
            <person name="Abera B."/>
            <person name="Abreu J."/>
            <person name="Acer S.C."/>
            <person name="Aftuck L."/>
            <person name="Alexander A."/>
            <person name="An P."/>
            <person name="Anderson E."/>
            <person name="Anderson S."/>
            <person name="Arachi H."/>
            <person name="Azer M."/>
            <person name="Bachantsang P."/>
            <person name="Barry A."/>
            <person name="Bayul T."/>
            <person name="Berlin A."/>
            <person name="Bessette D."/>
            <person name="Bloom T."/>
            <person name="Blye J."/>
            <person name="Boguslavskiy L."/>
            <person name="Bonnet C."/>
            <person name="Boukhgalter B."/>
            <person name="Bourzgui I."/>
            <person name="Brown A."/>
            <person name="Cahill P."/>
            <person name="Channer S."/>
            <person name="Cheshatsang Y."/>
            <person name="Chuda L."/>
            <person name="Citroen M."/>
            <person name="Collymore A."/>
            <person name="Cooke P."/>
            <person name="Costello M."/>
            <person name="D'Aco K."/>
            <person name="Daza R."/>
            <person name="De Haan G."/>
            <person name="DeGray S."/>
            <person name="DeMaso C."/>
            <person name="Dhargay N."/>
            <person name="Dooley K."/>
            <person name="Dooley E."/>
            <person name="Doricent M."/>
            <person name="Dorje P."/>
            <person name="Dorjee K."/>
            <person name="Dupes A."/>
            <person name="Elong R."/>
            <person name="Falk J."/>
            <person name="Farina A."/>
            <person name="Faro S."/>
            <person name="Ferguson D."/>
            <person name="Fisher S."/>
            <person name="Foley C.D."/>
            <person name="Franke A."/>
            <person name="Friedrich D."/>
            <person name="Gadbois L."/>
            <person name="Gearin G."/>
            <person name="Gearin C.R."/>
            <person name="Giannoukos G."/>
            <person name="Goode T."/>
            <person name="Graham J."/>
            <person name="Grandbois E."/>
            <person name="Grewal S."/>
            <person name="Gyaltsen K."/>
            <person name="Hafez N."/>
            <person name="Hagos B."/>
            <person name="Hall J."/>
            <person name="Henson C."/>
            <person name="Hollinger A."/>
            <person name="Honan T."/>
            <person name="Huard M.D."/>
            <person name="Hughes L."/>
            <person name="Hurhula B."/>
            <person name="Husby M.E."/>
            <person name="Kamat A."/>
            <person name="Kanga B."/>
            <person name="Kashin S."/>
            <person name="Khazanovich D."/>
            <person name="Kisner P."/>
            <person name="Lance K."/>
            <person name="Lara M."/>
            <person name="Lee W."/>
            <person name="Lennon N."/>
            <person name="Letendre F."/>
            <person name="LeVine R."/>
            <person name="Lipovsky A."/>
            <person name="Liu X."/>
            <person name="Liu J."/>
            <person name="Liu S."/>
            <person name="Lokyitsang T."/>
            <person name="Lokyitsang Y."/>
            <person name="Lubonja R."/>
            <person name="Lui A."/>
            <person name="MacDonald P."/>
            <person name="Magnisalis V."/>
            <person name="Maru K."/>
            <person name="Matthews C."/>
            <person name="McCusker W."/>
            <person name="McDonough S."/>
            <person name="Mehta T."/>
            <person name="Meldrim J."/>
            <person name="Meneus L."/>
            <person name="Mihai O."/>
            <person name="Mihalev A."/>
            <person name="Mihova T."/>
            <person name="Mittelman R."/>
            <person name="Mlenga V."/>
            <person name="Montmayeur A."/>
            <person name="Mulrain L."/>
            <person name="Navidi A."/>
            <person name="Naylor J."/>
            <person name="Negash T."/>
            <person name="Nguyen T."/>
            <person name="Nguyen N."/>
            <person name="Nicol R."/>
            <person name="Norbu C."/>
            <person name="Norbu N."/>
            <person name="Novod N."/>
            <person name="O'Neill B."/>
            <person name="Osman S."/>
            <person name="Markiewicz E."/>
            <person name="Oyono O.L."/>
            <person name="Patti C."/>
            <person name="Phunkhang P."/>
            <person name="Pierre F."/>
            <person name="Priest M."/>
            <person name="Raghuraman S."/>
            <person name="Rege F."/>
            <person name="Reyes R."/>
            <person name="Rise C."/>
            <person name="Rogov P."/>
            <person name="Ross K."/>
            <person name="Ryan E."/>
            <person name="Settipalli S."/>
            <person name="Shea T."/>
            <person name="Sherpa N."/>
            <person name="Shi L."/>
            <person name="Shih D."/>
            <person name="Sparrow T."/>
            <person name="Spaulding J."/>
            <person name="Stalker J."/>
            <person name="Stange-Thomann N."/>
            <person name="Stavropoulos S."/>
            <person name="Stone C."/>
            <person name="Strader C."/>
            <person name="Tesfaye S."/>
            <person name="Thomson T."/>
            <person name="Thoulutsang Y."/>
            <person name="Thoulutsang D."/>
            <person name="Topham K."/>
            <person name="Topping I."/>
            <person name="Tsamla T."/>
            <person name="Vassiliev H."/>
            <person name="Vo A."/>
            <person name="Wangchuk T."/>
            <person name="Wangdi T."/>
            <person name="Weiand M."/>
            <person name="Wilkinson J."/>
            <person name="Wilson A."/>
            <person name="Yadav S."/>
            <person name="Young G."/>
            <person name="Yu Q."/>
            <person name="Zembek L."/>
            <person name="Zhong D."/>
            <person name="Zimmer A."/>
            <person name="Zwirko Z."/>
            <person name="Jaffe D.B."/>
            <person name="Alvarez P."/>
            <person name="Brockman W."/>
            <person name="Butler J."/>
            <person name="Chin C."/>
            <person name="Gnerre S."/>
            <person name="Grabherr M."/>
            <person name="Kleber M."/>
            <person name="Mauceli E."/>
            <person name="MacCallum I."/>
        </authorList>
    </citation>
    <scope>NUCLEOTIDE SEQUENCE [LARGE SCALE GENOMIC DNA]</scope>
    <source>
        <strain evidence="12">Tucson 15287-2541.00</strain>
    </source>
</reference>
<dbReference type="AlphaFoldDB" id="B4J5K7"/>
<keyword evidence="7 10" id="KW-1133">Transmembrane helix</keyword>
<keyword evidence="9 10" id="KW-0472">Membrane</keyword>
<dbReference type="Proteomes" id="UP000001070">
    <property type="component" value="Unassembled WGS sequence"/>
</dbReference>
<evidence type="ECO:0000256" key="10">
    <source>
        <dbReference type="SAM" id="Phobius"/>
    </source>
</evidence>
<keyword evidence="12" id="KW-1185">Reference proteome</keyword>
<comment type="similarity">
    <text evidence="2">Belongs to the SecE/SEC61-gamma family.</text>
</comment>
<evidence type="ECO:0000256" key="1">
    <source>
        <dbReference type="ARBA" id="ARBA00004389"/>
    </source>
</evidence>
<evidence type="ECO:0000313" key="12">
    <source>
        <dbReference type="Proteomes" id="UP000001070"/>
    </source>
</evidence>
<evidence type="ECO:0000256" key="2">
    <source>
        <dbReference type="ARBA" id="ARBA00008274"/>
    </source>
</evidence>
<feature type="transmembrane region" description="Helical" evidence="10">
    <location>
        <begin position="77"/>
        <end position="97"/>
    </location>
</feature>
<dbReference type="Gene3D" id="1.20.5.820">
    <property type="entry name" value="Preprotein translocase SecE subunit"/>
    <property type="match status" value="1"/>
</dbReference>
<evidence type="ECO:0000256" key="9">
    <source>
        <dbReference type="ARBA" id="ARBA00023136"/>
    </source>
</evidence>
<dbReference type="GO" id="GO:0008320">
    <property type="term" value="F:protein transmembrane transporter activity"/>
    <property type="evidence" value="ECO:0007669"/>
    <property type="project" value="InterPro"/>
</dbReference>
<evidence type="ECO:0000256" key="8">
    <source>
        <dbReference type="ARBA" id="ARBA00023010"/>
    </source>
</evidence>
<dbReference type="PANTHER" id="PTHR12309">
    <property type="entry name" value="SEC61 GAMMA SUBUNIT"/>
    <property type="match status" value="1"/>
</dbReference>
<dbReference type="HOGENOM" id="CLU_1580154_0_0_1"/>
<dbReference type="eggNOG" id="KOG3498">
    <property type="taxonomic scope" value="Eukaryota"/>
</dbReference>
<sequence>MDQCLKRRRRGKKKLKRGLDKLLQDLKPTFKALDSCTHWAYDQQLYILLSLLTFIKDSRCVIKRCTKPDRQEFRRSALATAVGLLIMGFLGFVIKLMHIPITNRGVKKGNHSNTQTKNKVSIQLAADNKRLCILAPGQAELLAIAKIAGHNSHANCMGNKAKLQAAIVD</sequence>
<evidence type="ECO:0000256" key="4">
    <source>
        <dbReference type="ARBA" id="ARBA00022692"/>
    </source>
</evidence>
<dbReference type="STRING" id="7222.B4J5K7"/>
<keyword evidence="4 10" id="KW-0812">Transmembrane</keyword>
<evidence type="ECO:0000256" key="5">
    <source>
        <dbReference type="ARBA" id="ARBA00022824"/>
    </source>
</evidence>
<evidence type="ECO:0000256" key="6">
    <source>
        <dbReference type="ARBA" id="ARBA00022927"/>
    </source>
</evidence>
<dbReference type="NCBIfam" id="TIGR00327">
    <property type="entry name" value="secE_euk_arch"/>
    <property type="match status" value="1"/>
</dbReference>
<evidence type="ECO:0000256" key="7">
    <source>
        <dbReference type="ARBA" id="ARBA00022989"/>
    </source>
</evidence>